<dbReference type="AlphaFoldDB" id="A0A229W066"/>
<name>A0A229W066_9BIFI</name>
<dbReference type="EMBL" id="NEWD01000004">
    <property type="protein sequence ID" value="OXN01257.1"/>
    <property type="molecule type" value="Genomic_DNA"/>
</dbReference>
<feature type="region of interest" description="Disordered" evidence="1">
    <location>
        <begin position="234"/>
        <end position="254"/>
    </location>
</feature>
<evidence type="ECO:0000256" key="1">
    <source>
        <dbReference type="SAM" id="MobiDB-lite"/>
    </source>
</evidence>
<gene>
    <name evidence="3" type="ORF">Tam10B_0257</name>
</gene>
<protein>
    <submittedName>
        <fullName evidence="3">Cobalt transporter</fullName>
    </submittedName>
</protein>
<organism evidence="3 4">
    <name type="scientific">Bifidobacterium vansinderenii</name>
    <dbReference type="NCBI Taxonomy" id="1984871"/>
    <lineage>
        <taxon>Bacteria</taxon>
        <taxon>Bacillati</taxon>
        <taxon>Actinomycetota</taxon>
        <taxon>Actinomycetes</taxon>
        <taxon>Bifidobacteriales</taxon>
        <taxon>Bifidobacteriaceae</taxon>
        <taxon>Bifidobacterium</taxon>
    </lineage>
</organism>
<evidence type="ECO:0000313" key="3">
    <source>
        <dbReference type="EMBL" id="OXN01257.1"/>
    </source>
</evidence>
<keyword evidence="2" id="KW-1133">Transmembrane helix</keyword>
<evidence type="ECO:0000313" key="4">
    <source>
        <dbReference type="Proteomes" id="UP000215433"/>
    </source>
</evidence>
<keyword evidence="4" id="KW-1185">Reference proteome</keyword>
<feature type="transmembrane region" description="Helical" evidence="2">
    <location>
        <begin position="16"/>
        <end position="42"/>
    </location>
</feature>
<dbReference type="RefSeq" id="WP_093959470.1">
    <property type="nucleotide sequence ID" value="NZ_NEWD01000004.1"/>
</dbReference>
<keyword evidence="2" id="KW-0472">Membrane</keyword>
<proteinExistence type="predicted"/>
<dbReference type="OrthoDB" id="5171895at2"/>
<keyword evidence="2" id="KW-0812">Transmembrane</keyword>
<sequence>MGQHAHYGQGGRRGGIGAALAVMLTLVAALTAIAMIALLINLRRTDTTPAPRSASDAYCTAGTDTMPLNPTQAANAALITRIAIDRGLPDHAATVALATAMQESKLTNIAYGDLDSVGLFQQRPSQGWGTVDQLTDETYAANAFYDALVKVPDWQTIPTEDAAQEVQRSGYPDLYANWDGLARAWAQALTGEVTAGATCALEPASVSDRDGLAAALGKTFPTIGVATGAASATGGSASPSASASSASSSPASSSASAADDAKTLKLTLPAGLSDADATRLVWQAATWLVTQARAYGIDAVHANGMGWNRTDGVWTGSESGQSSLSVTLA</sequence>
<reference evidence="3 4" key="1">
    <citation type="submission" date="2017-05" db="EMBL/GenBank/DDBJ databases">
        <title>Bifidobacterium vansinderenii sp. nov.</title>
        <authorList>
            <person name="Lugli G.A."/>
            <person name="Duranti S."/>
            <person name="Mangifesta M."/>
        </authorList>
    </citation>
    <scope>NUCLEOTIDE SEQUENCE [LARGE SCALE GENOMIC DNA]</scope>
    <source>
        <strain evidence="3 4">Tam10B</strain>
    </source>
</reference>
<accession>A0A229W066</accession>
<comment type="caution">
    <text evidence="3">The sequence shown here is derived from an EMBL/GenBank/DDBJ whole genome shotgun (WGS) entry which is preliminary data.</text>
</comment>
<evidence type="ECO:0000256" key="2">
    <source>
        <dbReference type="SAM" id="Phobius"/>
    </source>
</evidence>
<dbReference type="Proteomes" id="UP000215433">
    <property type="component" value="Unassembled WGS sequence"/>
</dbReference>